<accession>A0AAN7S0X1</accession>
<evidence type="ECO:0000313" key="1">
    <source>
        <dbReference type="EMBL" id="KAK4824240.1"/>
    </source>
</evidence>
<sequence>MGPGDKGHGKAEVLNPFFTSVFTCKTVFQLFQAPEASRKVWSKEDVPLVEEDQTPMSADLAGVTARLLSIISERSWKLGEPPEDWKKASITPVFKKGKKEDLGNLKWSASAQSLGRHLKDKKVIGSSQHGFTKRKFWLTNLIAFYDEMMGLMLSRWKK</sequence>
<evidence type="ECO:0008006" key="3">
    <source>
        <dbReference type="Google" id="ProtNLM"/>
    </source>
</evidence>
<evidence type="ECO:0000313" key="2">
    <source>
        <dbReference type="Proteomes" id="UP001333110"/>
    </source>
</evidence>
<protein>
    <recommendedName>
        <fullName evidence="3">Rna-directed dna polymerase from mobile element jockey-like</fullName>
    </recommendedName>
</protein>
<comment type="caution">
    <text evidence="1">The sequence shown here is derived from an EMBL/GenBank/DDBJ whole genome shotgun (WGS) entry which is preliminary data.</text>
</comment>
<dbReference type="Proteomes" id="UP001333110">
    <property type="component" value="Unassembled WGS sequence"/>
</dbReference>
<dbReference type="PANTHER" id="PTHR33395">
    <property type="entry name" value="TRANSCRIPTASE, PUTATIVE-RELATED-RELATED"/>
    <property type="match status" value="1"/>
</dbReference>
<keyword evidence="2" id="KW-1185">Reference proteome</keyword>
<dbReference type="EMBL" id="JAUNZN010000003">
    <property type="protein sequence ID" value="KAK4824240.1"/>
    <property type="molecule type" value="Genomic_DNA"/>
</dbReference>
<name>A0AAN7S0X1_MYCAM</name>
<dbReference type="PANTHER" id="PTHR33395:SF22">
    <property type="entry name" value="REVERSE TRANSCRIPTASE DOMAIN-CONTAINING PROTEIN"/>
    <property type="match status" value="1"/>
</dbReference>
<proteinExistence type="predicted"/>
<reference evidence="1 2" key="1">
    <citation type="journal article" date="2023" name="J. Hered.">
        <title>Chromosome-level genome of the wood stork (Mycteria americana) provides insight into avian chromosome evolution.</title>
        <authorList>
            <person name="Flamio R. Jr."/>
            <person name="Ramstad K.M."/>
        </authorList>
    </citation>
    <scope>NUCLEOTIDE SEQUENCE [LARGE SCALE GENOMIC DNA]</scope>
    <source>
        <strain evidence="1">JAX WOST 10</strain>
    </source>
</reference>
<organism evidence="1 2">
    <name type="scientific">Mycteria americana</name>
    <name type="common">Wood stork</name>
    <dbReference type="NCBI Taxonomy" id="33587"/>
    <lineage>
        <taxon>Eukaryota</taxon>
        <taxon>Metazoa</taxon>
        <taxon>Chordata</taxon>
        <taxon>Craniata</taxon>
        <taxon>Vertebrata</taxon>
        <taxon>Euteleostomi</taxon>
        <taxon>Archelosauria</taxon>
        <taxon>Archosauria</taxon>
        <taxon>Dinosauria</taxon>
        <taxon>Saurischia</taxon>
        <taxon>Theropoda</taxon>
        <taxon>Coelurosauria</taxon>
        <taxon>Aves</taxon>
        <taxon>Neognathae</taxon>
        <taxon>Neoaves</taxon>
        <taxon>Aequornithes</taxon>
        <taxon>Ciconiiformes</taxon>
        <taxon>Ciconiidae</taxon>
        <taxon>Mycteria</taxon>
    </lineage>
</organism>
<gene>
    <name evidence="1" type="ORF">QYF61_012506</name>
</gene>
<dbReference type="AlphaFoldDB" id="A0AAN7S0X1"/>